<feature type="transmembrane region" description="Helical" evidence="7">
    <location>
        <begin position="277"/>
        <end position="299"/>
    </location>
</feature>
<keyword evidence="5 7" id="KW-0472">Membrane</keyword>
<evidence type="ECO:0000256" key="1">
    <source>
        <dbReference type="ARBA" id="ARBA00004141"/>
    </source>
</evidence>
<evidence type="ECO:0000313" key="8">
    <source>
        <dbReference type="EMBL" id="QDT36708.1"/>
    </source>
</evidence>
<reference evidence="8 9" key="1">
    <citation type="submission" date="2019-02" db="EMBL/GenBank/DDBJ databases">
        <title>Deep-cultivation of Planctomycetes and their phenomic and genomic characterization uncovers novel biology.</title>
        <authorList>
            <person name="Wiegand S."/>
            <person name="Jogler M."/>
            <person name="Boedeker C."/>
            <person name="Pinto D."/>
            <person name="Vollmers J."/>
            <person name="Rivas-Marin E."/>
            <person name="Kohn T."/>
            <person name="Peeters S.H."/>
            <person name="Heuer A."/>
            <person name="Rast P."/>
            <person name="Oberbeckmann S."/>
            <person name="Bunk B."/>
            <person name="Jeske O."/>
            <person name="Meyerdierks A."/>
            <person name="Storesund J.E."/>
            <person name="Kallscheuer N."/>
            <person name="Luecker S."/>
            <person name="Lage O.M."/>
            <person name="Pohl T."/>
            <person name="Merkel B.J."/>
            <person name="Hornburger P."/>
            <person name="Mueller R.-W."/>
            <person name="Bruemmer F."/>
            <person name="Labrenz M."/>
            <person name="Spormann A.M."/>
            <person name="Op den Camp H."/>
            <person name="Overmann J."/>
            <person name="Amann R."/>
            <person name="Jetten M.S.M."/>
            <person name="Mascher T."/>
            <person name="Medema M.H."/>
            <person name="Devos D.P."/>
            <person name="Kaster A.-K."/>
            <person name="Ovreas L."/>
            <person name="Rohde M."/>
            <person name="Galperin M.Y."/>
            <person name="Jogler C."/>
        </authorList>
    </citation>
    <scope>NUCLEOTIDE SEQUENCE [LARGE SCALE GENOMIC DNA]</scope>
    <source>
        <strain evidence="8 9">Pan189</strain>
    </source>
</reference>
<feature type="transmembrane region" description="Helical" evidence="7">
    <location>
        <begin position="364"/>
        <end position="383"/>
    </location>
</feature>
<dbReference type="Pfam" id="PF01594">
    <property type="entry name" value="AI-2E_transport"/>
    <property type="match status" value="1"/>
</dbReference>
<dbReference type="GO" id="GO:0016020">
    <property type="term" value="C:membrane"/>
    <property type="evidence" value="ECO:0007669"/>
    <property type="project" value="UniProtKB-SubCell"/>
</dbReference>
<dbReference type="Proteomes" id="UP000317318">
    <property type="component" value="Chromosome"/>
</dbReference>
<comment type="similarity">
    <text evidence="2">Belongs to the autoinducer-2 exporter (AI-2E) (TC 2.A.86) family.</text>
</comment>
<dbReference type="PANTHER" id="PTHR21716">
    <property type="entry name" value="TRANSMEMBRANE PROTEIN"/>
    <property type="match status" value="1"/>
</dbReference>
<gene>
    <name evidence="8" type="ORF">Pan189_10700</name>
</gene>
<sequence length="442" mass="47313">MSDSQMPRLISLGAISLLIAVLGVTFYRVVAPFVLPMFLAGIVAIICRPMFLWFLEKSHGRRRIAAGSSTAVVLLAVLTPLSIGTVVGSIQLLKMGRQAVVIPNWPERLADLRDSEWTERAAEWIAPLIVDADLPTDIKPVDDGADPALSDSASPDDVMELQEEPVPPGSPPAVDSSDDTRKKRLAAVERRVTETVQQGLAVVAERTLGSIGGAPGLAFNVLGRLAGALLSIVIFTVSLYFYLADGPRLLMTAEQMVPVEARHQKELVLRFDEAVRAVVLSTFAAAITQGFLTAAAVSISGIGNFFILFLFATFMALIPLLGTWTIWGPAAVYLAIEGHWLGAIILVAFGVGIINTIDNVIRIYVLGGAAKLHPLLALVSVLGGLQLMGIWGVFIAPIIASCLHALIVIFNEELKGMAAERSSLIRKPDGNELRELTAKTGD</sequence>
<protein>
    <submittedName>
        <fullName evidence="8">Putative inner membrane protein</fullName>
    </submittedName>
</protein>
<keyword evidence="3 7" id="KW-0812">Transmembrane</keyword>
<dbReference type="RefSeq" id="WP_310821107.1">
    <property type="nucleotide sequence ID" value="NZ_CP036268.1"/>
</dbReference>
<evidence type="ECO:0000256" key="2">
    <source>
        <dbReference type="ARBA" id="ARBA00009773"/>
    </source>
</evidence>
<comment type="subcellular location">
    <subcellularLocation>
        <location evidence="1">Membrane</location>
        <topology evidence="1">Multi-pass membrane protein</topology>
    </subcellularLocation>
</comment>
<feature type="transmembrane region" description="Helical" evidence="7">
    <location>
        <begin position="389"/>
        <end position="411"/>
    </location>
</feature>
<dbReference type="InterPro" id="IPR002549">
    <property type="entry name" value="AI-2E-like"/>
</dbReference>
<feature type="transmembrane region" description="Helical" evidence="7">
    <location>
        <begin position="225"/>
        <end position="243"/>
    </location>
</feature>
<feature type="transmembrane region" description="Helical" evidence="7">
    <location>
        <begin position="306"/>
        <end position="327"/>
    </location>
</feature>
<evidence type="ECO:0000256" key="5">
    <source>
        <dbReference type="ARBA" id="ARBA00023136"/>
    </source>
</evidence>
<keyword evidence="4 7" id="KW-1133">Transmembrane helix</keyword>
<dbReference type="EMBL" id="CP036268">
    <property type="protein sequence ID" value="QDT36708.1"/>
    <property type="molecule type" value="Genomic_DNA"/>
</dbReference>
<evidence type="ECO:0000256" key="4">
    <source>
        <dbReference type="ARBA" id="ARBA00022989"/>
    </source>
</evidence>
<name>A0A517QYN3_9PLAN</name>
<proteinExistence type="inferred from homology"/>
<evidence type="ECO:0000256" key="6">
    <source>
        <dbReference type="SAM" id="MobiDB-lite"/>
    </source>
</evidence>
<evidence type="ECO:0000256" key="7">
    <source>
        <dbReference type="SAM" id="Phobius"/>
    </source>
</evidence>
<accession>A0A517QYN3</accession>
<keyword evidence="9" id="KW-1185">Reference proteome</keyword>
<feature type="transmembrane region" description="Helical" evidence="7">
    <location>
        <begin position="9"/>
        <end position="27"/>
    </location>
</feature>
<feature type="transmembrane region" description="Helical" evidence="7">
    <location>
        <begin position="33"/>
        <end position="55"/>
    </location>
</feature>
<dbReference type="KEGG" id="svp:Pan189_10700"/>
<organism evidence="8 9">
    <name type="scientific">Stratiformator vulcanicus</name>
    <dbReference type="NCBI Taxonomy" id="2527980"/>
    <lineage>
        <taxon>Bacteria</taxon>
        <taxon>Pseudomonadati</taxon>
        <taxon>Planctomycetota</taxon>
        <taxon>Planctomycetia</taxon>
        <taxon>Planctomycetales</taxon>
        <taxon>Planctomycetaceae</taxon>
        <taxon>Stratiformator</taxon>
    </lineage>
</organism>
<evidence type="ECO:0000313" key="9">
    <source>
        <dbReference type="Proteomes" id="UP000317318"/>
    </source>
</evidence>
<evidence type="ECO:0000256" key="3">
    <source>
        <dbReference type="ARBA" id="ARBA00022692"/>
    </source>
</evidence>
<feature type="compositionally biased region" description="Low complexity" evidence="6">
    <location>
        <begin position="146"/>
        <end position="156"/>
    </location>
</feature>
<dbReference type="PANTHER" id="PTHR21716:SF4">
    <property type="entry name" value="TRANSMEMBRANE PROTEIN 245"/>
    <property type="match status" value="1"/>
</dbReference>
<feature type="transmembrane region" description="Helical" evidence="7">
    <location>
        <begin position="339"/>
        <end position="357"/>
    </location>
</feature>
<feature type="region of interest" description="Disordered" evidence="6">
    <location>
        <begin position="141"/>
        <end position="182"/>
    </location>
</feature>
<dbReference type="AlphaFoldDB" id="A0A517QYN3"/>